<name>A0A167PBB6_CALVF</name>
<proteinExistence type="predicted"/>
<dbReference type="STRING" id="1330018.A0A167PBB6"/>
<protein>
    <recommendedName>
        <fullName evidence="3">F-box domain-containing protein</fullName>
    </recommendedName>
</protein>
<evidence type="ECO:0000313" key="1">
    <source>
        <dbReference type="EMBL" id="KZO98611.1"/>
    </source>
</evidence>
<organism evidence="1 2">
    <name type="scientific">Calocera viscosa (strain TUFC12733)</name>
    <dbReference type="NCBI Taxonomy" id="1330018"/>
    <lineage>
        <taxon>Eukaryota</taxon>
        <taxon>Fungi</taxon>
        <taxon>Dikarya</taxon>
        <taxon>Basidiomycota</taxon>
        <taxon>Agaricomycotina</taxon>
        <taxon>Dacrymycetes</taxon>
        <taxon>Dacrymycetales</taxon>
        <taxon>Dacrymycetaceae</taxon>
        <taxon>Calocera</taxon>
    </lineage>
</organism>
<dbReference type="Gene3D" id="3.80.10.10">
    <property type="entry name" value="Ribonuclease Inhibitor"/>
    <property type="match status" value="1"/>
</dbReference>
<dbReference type="OrthoDB" id="10620529at2759"/>
<dbReference type="EMBL" id="KV417275">
    <property type="protein sequence ID" value="KZO98611.1"/>
    <property type="molecule type" value="Genomic_DNA"/>
</dbReference>
<accession>A0A167PBB6</accession>
<sequence length="535" mass="61431">MHRAWTIVEVGQWIASAVAEGPSPTKSLFNMARTSHHFFDLAAPLLWRELRDECTLLNLLNILFDDDDDYEHIITDERQVQRFLKYCQFVRVIDIRWDDDDVPYLSTRLRIATSLLSDDAAQWFPSLKALQVACWSEPEDLILHAKFIVPSLRHIKLILPSPESYNRTRTWSLAVDLYLRTLARTAVDLRTFSLSGVTNHEPLWEPSLRALIRQLPLTSLRLTTITCTELIAEEASQKSTLEELMLLEVDAADDFNGPPYCADMPRQCTHVFSALRTFTIAGRPTVILNALCSIQAPLLKIEIIVICHHRERPERVKRHHYKDFANKIGQRYPCLEEIFIRSPHSRHDNEEIWVSDFQPLLVCEQMKTFHIERHSGIVVQHEDIAALARSWQRLRSLKLCCLPGTVNDGANGFSWDTLLILRQYCTTLEHLYITGFHNHPPVPVPPSPPPESPVKTLTILCPPPIVEVESVALFFSLLWPGVQLHTPGGNEWMEVISLLSFHRHQLQIQACRGTLASSTESMNQLLHRVEKQREL</sequence>
<dbReference type="Proteomes" id="UP000076738">
    <property type="component" value="Unassembled WGS sequence"/>
</dbReference>
<dbReference type="InterPro" id="IPR032675">
    <property type="entry name" value="LRR_dom_sf"/>
</dbReference>
<keyword evidence="2" id="KW-1185">Reference proteome</keyword>
<evidence type="ECO:0000313" key="2">
    <source>
        <dbReference type="Proteomes" id="UP000076738"/>
    </source>
</evidence>
<evidence type="ECO:0008006" key="3">
    <source>
        <dbReference type="Google" id="ProtNLM"/>
    </source>
</evidence>
<gene>
    <name evidence="1" type="ORF">CALVIDRAFT_535232</name>
</gene>
<reference evidence="1 2" key="1">
    <citation type="journal article" date="2016" name="Mol. Biol. Evol.">
        <title>Comparative Genomics of Early-Diverging Mushroom-Forming Fungi Provides Insights into the Origins of Lignocellulose Decay Capabilities.</title>
        <authorList>
            <person name="Nagy L.G."/>
            <person name="Riley R."/>
            <person name="Tritt A."/>
            <person name="Adam C."/>
            <person name="Daum C."/>
            <person name="Floudas D."/>
            <person name="Sun H."/>
            <person name="Yadav J.S."/>
            <person name="Pangilinan J."/>
            <person name="Larsson K.H."/>
            <person name="Matsuura K."/>
            <person name="Barry K."/>
            <person name="Labutti K."/>
            <person name="Kuo R."/>
            <person name="Ohm R.A."/>
            <person name="Bhattacharya S.S."/>
            <person name="Shirouzu T."/>
            <person name="Yoshinaga Y."/>
            <person name="Martin F.M."/>
            <person name="Grigoriev I.V."/>
            <person name="Hibbett D.S."/>
        </authorList>
    </citation>
    <scope>NUCLEOTIDE SEQUENCE [LARGE SCALE GENOMIC DNA]</scope>
    <source>
        <strain evidence="1 2">TUFC12733</strain>
    </source>
</reference>
<dbReference type="AlphaFoldDB" id="A0A167PBB6"/>